<gene>
    <name evidence="1" type="ORF">MKZ38_001216</name>
</gene>
<comment type="caution">
    <text evidence="1">The sequence shown here is derived from an EMBL/GenBank/DDBJ whole genome shotgun (WGS) entry which is preliminary data.</text>
</comment>
<dbReference type="AlphaFoldDB" id="A0AAD5RZU6"/>
<dbReference type="EMBL" id="JAKWBI020000012">
    <property type="protein sequence ID" value="KAJ2906573.1"/>
    <property type="molecule type" value="Genomic_DNA"/>
</dbReference>
<keyword evidence="2" id="KW-1185">Reference proteome</keyword>
<evidence type="ECO:0000313" key="1">
    <source>
        <dbReference type="EMBL" id="KAJ2906573.1"/>
    </source>
</evidence>
<protein>
    <submittedName>
        <fullName evidence="1">Phosphotransferase enzyme family</fullName>
    </submittedName>
</protein>
<accession>A0AAD5RZU6</accession>
<dbReference type="Proteomes" id="UP001201980">
    <property type="component" value="Unassembled WGS sequence"/>
</dbReference>
<name>A0AAD5RZU6_9PEZI</name>
<evidence type="ECO:0000313" key="2">
    <source>
        <dbReference type="Proteomes" id="UP001201980"/>
    </source>
</evidence>
<reference evidence="1" key="1">
    <citation type="submission" date="2022-07" db="EMBL/GenBank/DDBJ databases">
        <title>Draft genome sequence of Zalerion maritima ATCC 34329, a (micro)plastics degrading marine fungus.</title>
        <authorList>
            <person name="Paco A."/>
            <person name="Goncalves M.F.M."/>
            <person name="Rocha-Santos T.A.P."/>
            <person name="Alves A."/>
        </authorList>
    </citation>
    <scope>NUCLEOTIDE SEQUENCE</scope>
    <source>
        <strain evidence="1">ATCC 34329</strain>
    </source>
</reference>
<proteinExistence type="predicted"/>
<sequence>MPNTITFDATTKNPLGQPYMIKSYSNRCKLATELGGIYRGLLSSSSLIRHHRPGILTPMVDHDGKQANILDCPITLPAPFERQQQQQQQHPPLPPPARLHPFSPQTFTVHQFLKSVLEERKIKLIRQRNDRSREKIYHRLSCVADEMHAEGVLQDDNNSDEETHNENFVFCHLDLFLPGSTVGMDGNDDDNQNDNNDNHKKNVISAALDWDNVVFAPAAVACMPPSWLWAWDSSSDTDEDEDVAPLMAEDGYRKQLFDWSVGLKYCRLAYVPYNQLLRRISIFAIKEINSDESEHEARCFLGPWQQWKVEHAVEDIGGLWREEGSI</sequence>
<organism evidence="1 2">
    <name type="scientific">Zalerion maritima</name>
    <dbReference type="NCBI Taxonomy" id="339359"/>
    <lineage>
        <taxon>Eukaryota</taxon>
        <taxon>Fungi</taxon>
        <taxon>Dikarya</taxon>
        <taxon>Ascomycota</taxon>
        <taxon>Pezizomycotina</taxon>
        <taxon>Sordariomycetes</taxon>
        <taxon>Lulworthiomycetidae</taxon>
        <taxon>Lulworthiales</taxon>
        <taxon>Lulworthiaceae</taxon>
        <taxon>Zalerion</taxon>
    </lineage>
</organism>